<accession>A0A9D5BT38</accession>
<dbReference type="Proteomes" id="UP001085076">
    <property type="component" value="Unassembled WGS sequence"/>
</dbReference>
<organism evidence="1 2">
    <name type="scientific">Dioscorea zingiberensis</name>
    <dbReference type="NCBI Taxonomy" id="325984"/>
    <lineage>
        <taxon>Eukaryota</taxon>
        <taxon>Viridiplantae</taxon>
        <taxon>Streptophyta</taxon>
        <taxon>Embryophyta</taxon>
        <taxon>Tracheophyta</taxon>
        <taxon>Spermatophyta</taxon>
        <taxon>Magnoliopsida</taxon>
        <taxon>Liliopsida</taxon>
        <taxon>Dioscoreales</taxon>
        <taxon>Dioscoreaceae</taxon>
        <taxon>Dioscorea</taxon>
    </lineage>
</organism>
<dbReference type="AlphaFoldDB" id="A0A9D5BT38"/>
<dbReference type="EMBL" id="JAGGNH010000084">
    <property type="protein sequence ID" value="KAJ0960389.1"/>
    <property type="molecule type" value="Genomic_DNA"/>
</dbReference>
<reference evidence="1 2" key="1">
    <citation type="journal article" date="2022" name="Hortic Res">
        <title>The genome of Dioscorea zingiberensis sheds light on the biosynthesis, origin and evolution of the medicinally important diosgenin saponins.</title>
        <authorList>
            <person name="Li Y."/>
            <person name="Tan C."/>
            <person name="Li Z."/>
            <person name="Guo J."/>
            <person name="Li S."/>
            <person name="Chen X."/>
            <person name="Wang C."/>
            <person name="Dai X."/>
            <person name="Yang H."/>
            <person name="Song W."/>
            <person name="Hou L."/>
            <person name="Xu J."/>
            <person name="Tong Z."/>
            <person name="Xu A."/>
            <person name="Yuan X."/>
            <person name="Wang W."/>
            <person name="Yang Q."/>
            <person name="Chen L."/>
            <person name="Sun Z."/>
            <person name="Wang K."/>
            <person name="Pan B."/>
            <person name="Chen J."/>
            <person name="Bao Y."/>
            <person name="Liu F."/>
            <person name="Qi X."/>
            <person name="Gang D.R."/>
            <person name="Wen J."/>
            <person name="Li J."/>
        </authorList>
    </citation>
    <scope>NUCLEOTIDE SEQUENCE [LARGE SCALE GENOMIC DNA]</scope>
    <source>
        <strain evidence="1">Dzin_1.0</strain>
    </source>
</reference>
<evidence type="ECO:0000313" key="2">
    <source>
        <dbReference type="Proteomes" id="UP001085076"/>
    </source>
</evidence>
<name>A0A9D5BT38_9LILI</name>
<protein>
    <submittedName>
        <fullName evidence="1">Uncharacterized protein</fullName>
    </submittedName>
</protein>
<keyword evidence="2" id="KW-1185">Reference proteome</keyword>
<evidence type="ECO:0000313" key="1">
    <source>
        <dbReference type="EMBL" id="KAJ0960389.1"/>
    </source>
</evidence>
<proteinExistence type="predicted"/>
<gene>
    <name evidence="1" type="ORF">J5N97_001782</name>
</gene>
<sequence length="104" mass="9580">MVGSHGLVVAGGGEKKGKGGSLSPGIFGIVGMIVEIEGNGGSPLGIVGMVGNGILEGIGGNVAAGIVGITNPGTVGFGREGNGGSWVAGIVGIVGNVGTAGIVG</sequence>
<comment type="caution">
    <text evidence="1">The sequence shown here is derived from an EMBL/GenBank/DDBJ whole genome shotgun (WGS) entry which is preliminary data.</text>
</comment>